<evidence type="ECO:0000313" key="13">
    <source>
        <dbReference type="EMBL" id="MCA9391894.1"/>
    </source>
</evidence>
<dbReference type="AlphaFoldDB" id="A0A955LK10"/>
<dbReference type="InterPro" id="IPR002298">
    <property type="entry name" value="DNA_polymerase_A"/>
</dbReference>
<evidence type="ECO:0000256" key="2">
    <source>
        <dbReference type="ARBA" id="ARBA00012417"/>
    </source>
</evidence>
<feature type="domain" description="DNA-directed DNA polymerase family A palm" evidence="12">
    <location>
        <begin position="561"/>
        <end position="769"/>
    </location>
</feature>
<dbReference type="PANTHER" id="PTHR10133:SF27">
    <property type="entry name" value="DNA POLYMERASE NU"/>
    <property type="match status" value="1"/>
</dbReference>
<dbReference type="FunFam" id="1.20.1060.10:FF:000001">
    <property type="entry name" value="DNA polymerase I"/>
    <property type="match status" value="1"/>
</dbReference>
<evidence type="ECO:0000256" key="10">
    <source>
        <dbReference type="ARBA" id="ARBA00049244"/>
    </source>
</evidence>
<dbReference type="Proteomes" id="UP000751518">
    <property type="component" value="Unassembled WGS sequence"/>
</dbReference>
<keyword evidence="5" id="KW-0235">DNA replication</keyword>
<evidence type="ECO:0000259" key="11">
    <source>
        <dbReference type="SMART" id="SM00475"/>
    </source>
</evidence>
<dbReference type="SUPFAM" id="SSF88723">
    <property type="entry name" value="PIN domain-like"/>
    <property type="match status" value="1"/>
</dbReference>
<dbReference type="InterPro" id="IPR020046">
    <property type="entry name" value="5-3_exonucl_a-hlix_arch_N"/>
</dbReference>
<evidence type="ECO:0000256" key="4">
    <source>
        <dbReference type="ARBA" id="ARBA00022695"/>
    </source>
</evidence>
<dbReference type="PANTHER" id="PTHR10133">
    <property type="entry name" value="DNA POLYMERASE I"/>
    <property type="match status" value="1"/>
</dbReference>
<dbReference type="Gene3D" id="3.30.70.370">
    <property type="match status" value="1"/>
</dbReference>
<dbReference type="CDD" id="cd09898">
    <property type="entry name" value="H3TH_53EXO"/>
    <property type="match status" value="1"/>
</dbReference>
<dbReference type="FunFam" id="1.10.150.20:FF:000002">
    <property type="entry name" value="DNA polymerase I"/>
    <property type="match status" value="1"/>
</dbReference>
<evidence type="ECO:0000259" key="12">
    <source>
        <dbReference type="SMART" id="SM00482"/>
    </source>
</evidence>
<dbReference type="GO" id="GO:0003887">
    <property type="term" value="F:DNA-directed DNA polymerase activity"/>
    <property type="evidence" value="ECO:0007669"/>
    <property type="project" value="UniProtKB-KW"/>
</dbReference>
<evidence type="ECO:0000256" key="8">
    <source>
        <dbReference type="ARBA" id="ARBA00023125"/>
    </source>
</evidence>
<evidence type="ECO:0000256" key="7">
    <source>
        <dbReference type="ARBA" id="ARBA00022932"/>
    </source>
</evidence>
<keyword evidence="4" id="KW-0548">Nucleotidyltransferase</keyword>
<proteinExistence type="inferred from homology"/>
<dbReference type="CDD" id="cd09859">
    <property type="entry name" value="PIN_53EXO"/>
    <property type="match status" value="1"/>
</dbReference>
<keyword evidence="9" id="KW-0234">DNA repair</keyword>
<dbReference type="GO" id="GO:0008409">
    <property type="term" value="F:5'-3' exonuclease activity"/>
    <property type="evidence" value="ECO:0007669"/>
    <property type="project" value="InterPro"/>
</dbReference>
<dbReference type="GO" id="GO:0003677">
    <property type="term" value="F:DNA binding"/>
    <property type="evidence" value="ECO:0007669"/>
    <property type="project" value="UniProtKB-KW"/>
</dbReference>
<dbReference type="SUPFAM" id="SSF47807">
    <property type="entry name" value="5' to 3' exonuclease, C-terminal subdomain"/>
    <property type="match status" value="1"/>
</dbReference>
<gene>
    <name evidence="13" type="ORF">KC614_01670</name>
</gene>
<dbReference type="Gene3D" id="1.20.1060.10">
    <property type="entry name" value="Taq DNA Polymerase, Chain T, domain 4"/>
    <property type="match status" value="1"/>
</dbReference>
<organism evidence="13 14">
    <name type="scientific">candidate division WWE3 bacterium</name>
    <dbReference type="NCBI Taxonomy" id="2053526"/>
    <lineage>
        <taxon>Bacteria</taxon>
        <taxon>Katanobacteria</taxon>
    </lineage>
</organism>
<dbReference type="InterPro" id="IPR036279">
    <property type="entry name" value="5-3_exonuclease_C_sf"/>
</dbReference>
<name>A0A955LK10_UNCKA</name>
<dbReference type="EMBL" id="JAGQKZ010000009">
    <property type="protein sequence ID" value="MCA9391894.1"/>
    <property type="molecule type" value="Genomic_DNA"/>
</dbReference>
<dbReference type="Gene3D" id="3.40.50.1010">
    <property type="entry name" value="5'-nuclease"/>
    <property type="match status" value="1"/>
</dbReference>
<evidence type="ECO:0000256" key="9">
    <source>
        <dbReference type="ARBA" id="ARBA00023204"/>
    </source>
</evidence>
<evidence type="ECO:0000256" key="1">
    <source>
        <dbReference type="ARBA" id="ARBA00007705"/>
    </source>
</evidence>
<dbReference type="InterPro" id="IPR043502">
    <property type="entry name" value="DNA/RNA_pol_sf"/>
</dbReference>
<dbReference type="SMART" id="SM00475">
    <property type="entry name" value="53EXOc"/>
    <property type="match status" value="1"/>
</dbReference>
<keyword evidence="8" id="KW-0238">DNA-binding</keyword>
<comment type="catalytic activity">
    <reaction evidence="10">
        <text>DNA(n) + a 2'-deoxyribonucleoside 5'-triphosphate = DNA(n+1) + diphosphate</text>
        <dbReference type="Rhea" id="RHEA:22508"/>
        <dbReference type="Rhea" id="RHEA-COMP:17339"/>
        <dbReference type="Rhea" id="RHEA-COMP:17340"/>
        <dbReference type="ChEBI" id="CHEBI:33019"/>
        <dbReference type="ChEBI" id="CHEBI:61560"/>
        <dbReference type="ChEBI" id="CHEBI:173112"/>
        <dbReference type="EC" id="2.7.7.7"/>
    </reaction>
</comment>
<keyword evidence="7" id="KW-0239">DNA-directed DNA polymerase</keyword>
<dbReference type="InterPro" id="IPR008918">
    <property type="entry name" value="HhH2"/>
</dbReference>
<dbReference type="FunFam" id="1.10.150.20:FF:000003">
    <property type="entry name" value="DNA polymerase I"/>
    <property type="match status" value="1"/>
</dbReference>
<dbReference type="Pfam" id="PF02739">
    <property type="entry name" value="5_3_exonuc_N"/>
    <property type="match status" value="1"/>
</dbReference>
<comment type="caution">
    <text evidence="13">The sequence shown here is derived from an EMBL/GenBank/DDBJ whole genome shotgun (WGS) entry which is preliminary data.</text>
</comment>
<evidence type="ECO:0000256" key="3">
    <source>
        <dbReference type="ARBA" id="ARBA00022679"/>
    </source>
</evidence>
<dbReference type="SMART" id="SM00482">
    <property type="entry name" value="POLAc"/>
    <property type="match status" value="1"/>
</dbReference>
<dbReference type="SUPFAM" id="SSF56672">
    <property type="entry name" value="DNA/RNA polymerases"/>
    <property type="match status" value="1"/>
</dbReference>
<dbReference type="Gene3D" id="1.10.150.20">
    <property type="entry name" value="5' to 3' exonuclease, C-terminal subdomain"/>
    <property type="match status" value="2"/>
</dbReference>
<dbReference type="Pfam" id="PF00476">
    <property type="entry name" value="DNA_pol_A"/>
    <property type="match status" value="1"/>
</dbReference>
<keyword evidence="3" id="KW-0808">Transferase</keyword>
<reference evidence="13" key="2">
    <citation type="journal article" date="2021" name="Microbiome">
        <title>Successional dynamics and alternative stable states in a saline activated sludge microbial community over 9 years.</title>
        <authorList>
            <person name="Wang Y."/>
            <person name="Ye J."/>
            <person name="Ju F."/>
            <person name="Liu L."/>
            <person name="Boyd J.A."/>
            <person name="Deng Y."/>
            <person name="Parks D.H."/>
            <person name="Jiang X."/>
            <person name="Yin X."/>
            <person name="Woodcroft B.J."/>
            <person name="Tyson G.W."/>
            <person name="Hugenholtz P."/>
            <person name="Polz M.F."/>
            <person name="Zhang T."/>
        </authorList>
    </citation>
    <scope>NUCLEOTIDE SEQUENCE</scope>
    <source>
        <strain evidence="13">HKST-UBA03</strain>
    </source>
</reference>
<accession>A0A955LK10</accession>
<dbReference type="EC" id="2.7.7.7" evidence="2"/>
<reference evidence="13" key="1">
    <citation type="submission" date="2020-04" db="EMBL/GenBank/DDBJ databases">
        <authorList>
            <person name="Zhang T."/>
        </authorList>
    </citation>
    <scope>NUCLEOTIDE SEQUENCE</scope>
    <source>
        <strain evidence="13">HKST-UBA03</strain>
    </source>
</reference>
<sequence>MKSKSLVLVDANSLLHRAYHAMPSLTSPQGGSVGAVYGFTSMLLSVMHDLNPSYIVVVWDTASPTFRHNEYSEYKQNRPEIDEELSVQFQPAKEVVEGFNVPQYSMEGYEADDIIGTLVRQFAGHEEVEQVIIVTGDSDIMQLVDEKTRVYSPRKSFSDTVLYDREAVEVKYSGLSPAQIVDYKALCGDSSDNIPGVSGVGDKTATALLTEYGSLEGVYEHLDEIKARTQKLLRQGRESAFLSKKLATIYKNVPVKLVLTDAVMSDYDQVQAISVLQKYGFKSLLGRLPKGEGNGESLVPSVKLQQNINNDTDIKGLELASNVDWQLLNGFDMPSGGLLIAFGLLSGSSGKEVSFERMFEWLFEVEVSDFNSLGDDKKDELLFVAWQQIKSLLDQGENGMIKRLFYETELPLREVLQDMHDVGIMVDREVLSKLKTQYLNLVSQKESDIFECVGHEFNLNSPKQLEQVLFDNLGLPVIKKTKTQRSTDESVLQRLAGLHPVVAMILDYRKIYKILSTYLEPLLGYLDDQDRVHTTFVQTNAASGRLSSESPNLQNIPVDEETGLRRVFIAPKGKRLVVADYSQIELRIMAHITEDERLISSFEHGQDIHTATAARIFNKLVDDVTSEERRVGKTVNFSIMYGISAHGLSENLGVEHFQAEGYINNYYENYPGVKKWKERYIEQSRRLGYVETLYGRRRYLPDLNASNYQRRSAAERIAINHPLQGTQADILKSVMVRFVEKYKDDLALWGAHMLLQVHDELVFEVLEDRVGELSRIVRDEMENAVELSVPLKVDVKSGDNWQDTHEVEF</sequence>
<dbReference type="CDD" id="cd08637">
    <property type="entry name" value="DNA_pol_A_pol_I_C"/>
    <property type="match status" value="1"/>
</dbReference>
<evidence type="ECO:0000313" key="14">
    <source>
        <dbReference type="Proteomes" id="UP000751518"/>
    </source>
</evidence>
<dbReference type="SMART" id="SM00279">
    <property type="entry name" value="HhH2"/>
    <property type="match status" value="1"/>
</dbReference>
<comment type="similarity">
    <text evidence="1">Belongs to the DNA polymerase type-A family.</text>
</comment>
<dbReference type="InterPro" id="IPR029060">
    <property type="entry name" value="PIN-like_dom_sf"/>
</dbReference>
<dbReference type="InterPro" id="IPR020045">
    <property type="entry name" value="DNA_polI_H3TH"/>
</dbReference>
<dbReference type="GO" id="GO:0006261">
    <property type="term" value="P:DNA-templated DNA replication"/>
    <property type="evidence" value="ECO:0007669"/>
    <property type="project" value="InterPro"/>
</dbReference>
<evidence type="ECO:0000256" key="6">
    <source>
        <dbReference type="ARBA" id="ARBA00022763"/>
    </source>
</evidence>
<keyword evidence="6" id="KW-0227">DNA damage</keyword>
<evidence type="ECO:0000256" key="5">
    <source>
        <dbReference type="ARBA" id="ARBA00022705"/>
    </source>
</evidence>
<feature type="domain" description="5'-3' exonuclease" evidence="11">
    <location>
        <begin position="1"/>
        <end position="265"/>
    </location>
</feature>
<dbReference type="InterPro" id="IPR001098">
    <property type="entry name" value="DNA-dir_DNA_pol_A_palm_dom"/>
</dbReference>
<dbReference type="GO" id="GO:0006302">
    <property type="term" value="P:double-strand break repair"/>
    <property type="evidence" value="ECO:0007669"/>
    <property type="project" value="TreeGrafter"/>
</dbReference>
<protein>
    <recommendedName>
        <fullName evidence="2">DNA-directed DNA polymerase</fullName>
        <ecNumber evidence="2">2.7.7.7</ecNumber>
    </recommendedName>
</protein>
<dbReference type="InterPro" id="IPR002421">
    <property type="entry name" value="5-3_exonuclease"/>
</dbReference>
<dbReference type="PRINTS" id="PR00868">
    <property type="entry name" value="DNAPOLI"/>
</dbReference>
<dbReference type="Pfam" id="PF01367">
    <property type="entry name" value="5_3_exonuc"/>
    <property type="match status" value="1"/>
</dbReference>